<evidence type="ECO:0000313" key="4">
    <source>
        <dbReference type="EMBL" id="AXY26602.1"/>
    </source>
</evidence>
<feature type="domain" description="G" evidence="3">
    <location>
        <begin position="27"/>
        <end position="146"/>
    </location>
</feature>
<feature type="coiled-coil region" evidence="1">
    <location>
        <begin position="84"/>
        <end position="137"/>
    </location>
</feature>
<dbReference type="Gene3D" id="3.40.50.300">
    <property type="entry name" value="P-loop containing nucleotide triphosphate hydrolases"/>
    <property type="match status" value="1"/>
</dbReference>
<dbReference type="Pfam" id="PF01926">
    <property type="entry name" value="MMR_HSR1"/>
    <property type="match status" value="1"/>
</dbReference>
<sequence length="392" mass="42775">MSGNKQLANNLLDETQSEVERMQPVNIIVAGKTGSGKSTLINALFRENLTETGVGQPVTQHIQKITKAGVPLTLYDTKGLELSVEAQHEVLQSLADLLKEAKAKGPHEEIDVVYYCINNLANRIEAFEVELIEALAKEVPVILVLTQSLSQEPSELEVYIRSLDLPLAEVVPVLTKDYAIQAEQIIEAHGLQSLVDLTLAVIPESSQQAFVNAQRIDLNRKVQDARRWAKRYITTSFGVGFMPIPMSDAAILVPMQITMLAHITSIFGLSLDKAQIVSMFAGIGGTGGVTLLGKTIVSSAFKWVPGLGTVTGGVISGTTAITLTIALAYSYIEILKQITLAESQGRDLPLKEIQRLMNQNLAEHLANAQQFIPQEVKDQLPAWLKGFLDEEN</sequence>
<evidence type="ECO:0000256" key="1">
    <source>
        <dbReference type="SAM" id="Coils"/>
    </source>
</evidence>
<dbReference type="EMBL" id="CP023434">
    <property type="protein sequence ID" value="AXY26602.1"/>
    <property type="molecule type" value="Genomic_DNA"/>
</dbReference>
<dbReference type="KEGG" id="abae:CL176_11655"/>
<name>A0A347WNE5_9LACT</name>
<organism evidence="4 5">
    <name type="scientific">Suicoccus acidiformans</name>
    <dbReference type="NCBI Taxonomy" id="2036206"/>
    <lineage>
        <taxon>Bacteria</taxon>
        <taxon>Bacillati</taxon>
        <taxon>Bacillota</taxon>
        <taxon>Bacilli</taxon>
        <taxon>Lactobacillales</taxon>
        <taxon>Aerococcaceae</taxon>
        <taxon>Suicoccus</taxon>
    </lineage>
</organism>
<keyword evidence="2" id="KW-0472">Membrane</keyword>
<dbReference type="GO" id="GO:0002098">
    <property type="term" value="P:tRNA wobble uridine modification"/>
    <property type="evidence" value="ECO:0007669"/>
    <property type="project" value="TreeGrafter"/>
</dbReference>
<dbReference type="GO" id="GO:0005829">
    <property type="term" value="C:cytosol"/>
    <property type="evidence" value="ECO:0007669"/>
    <property type="project" value="TreeGrafter"/>
</dbReference>
<dbReference type="Proteomes" id="UP000263232">
    <property type="component" value="Chromosome"/>
</dbReference>
<keyword evidence="1" id="KW-0175">Coiled coil</keyword>
<dbReference type="CDD" id="cd00882">
    <property type="entry name" value="Ras_like_GTPase"/>
    <property type="match status" value="1"/>
</dbReference>
<keyword evidence="2" id="KW-1133">Transmembrane helix</keyword>
<feature type="transmembrane region" description="Helical" evidence="2">
    <location>
        <begin position="303"/>
        <end position="329"/>
    </location>
</feature>
<keyword evidence="2" id="KW-0812">Transmembrane</keyword>
<accession>A0A347WNE5</accession>
<proteinExistence type="predicted"/>
<dbReference type="PANTHER" id="PTHR42714:SF2">
    <property type="entry name" value="TRNA MODIFICATION GTPASE GTPBP3, MITOCHONDRIAL"/>
    <property type="match status" value="1"/>
</dbReference>
<feature type="transmembrane region" description="Helical" evidence="2">
    <location>
        <begin position="249"/>
        <end position="269"/>
    </location>
</feature>
<dbReference type="SUPFAM" id="SSF52540">
    <property type="entry name" value="P-loop containing nucleoside triphosphate hydrolases"/>
    <property type="match status" value="1"/>
</dbReference>
<dbReference type="GO" id="GO:0030488">
    <property type="term" value="P:tRNA methylation"/>
    <property type="evidence" value="ECO:0007669"/>
    <property type="project" value="TreeGrafter"/>
</dbReference>
<dbReference type="AlphaFoldDB" id="A0A347WNE5"/>
<evidence type="ECO:0000259" key="3">
    <source>
        <dbReference type="Pfam" id="PF01926"/>
    </source>
</evidence>
<gene>
    <name evidence="4" type="ORF">CL176_11655</name>
</gene>
<evidence type="ECO:0000313" key="5">
    <source>
        <dbReference type="Proteomes" id="UP000263232"/>
    </source>
</evidence>
<dbReference type="OrthoDB" id="9255830at2"/>
<dbReference type="InterPro" id="IPR006073">
    <property type="entry name" value="GTP-bd"/>
</dbReference>
<dbReference type="PANTHER" id="PTHR42714">
    <property type="entry name" value="TRNA MODIFICATION GTPASE GTPBP3"/>
    <property type="match status" value="1"/>
</dbReference>
<keyword evidence="5" id="KW-1185">Reference proteome</keyword>
<dbReference type="GO" id="GO:0005525">
    <property type="term" value="F:GTP binding"/>
    <property type="evidence" value="ECO:0007669"/>
    <property type="project" value="InterPro"/>
</dbReference>
<feature type="transmembrane region" description="Helical" evidence="2">
    <location>
        <begin position="276"/>
        <end position="297"/>
    </location>
</feature>
<evidence type="ECO:0000256" key="2">
    <source>
        <dbReference type="SAM" id="Phobius"/>
    </source>
</evidence>
<reference evidence="4 5" key="1">
    <citation type="submission" date="2017-09" db="EMBL/GenBank/DDBJ databases">
        <title>Complete genome sequence of Oxytococcus suis strain ZY16052.</title>
        <authorList>
            <person name="Li F."/>
        </authorList>
    </citation>
    <scope>NUCLEOTIDE SEQUENCE [LARGE SCALE GENOMIC DNA]</scope>
    <source>
        <strain evidence="4 5">ZY16052</strain>
    </source>
</reference>
<protein>
    <submittedName>
        <fullName evidence="4">GTP-binding protein</fullName>
    </submittedName>
</protein>
<dbReference type="InterPro" id="IPR027417">
    <property type="entry name" value="P-loop_NTPase"/>
</dbReference>